<evidence type="ECO:0000313" key="1">
    <source>
        <dbReference type="EMBL" id="TKB53336.1"/>
    </source>
</evidence>
<dbReference type="RefSeq" id="WP_136864204.1">
    <property type="nucleotide sequence ID" value="NZ_SWCJ01000012.1"/>
</dbReference>
<sequence>MNEEKQNYWCKVLEDFHTRALALEQELSEWNDANLDAPKSSIKSLCNTFESPLFNSIWGLAVKVKQTLELIEDQLQSYVMELISEGKIESAKQLNSISSQVTRYKCEWLGFI</sequence>
<dbReference type="AlphaFoldDB" id="A0A4V5NVY1"/>
<protein>
    <submittedName>
        <fullName evidence="1">Uncharacterized protein</fullName>
    </submittedName>
</protein>
<dbReference type="EMBL" id="SWCJ01000012">
    <property type="protein sequence ID" value="TKB53336.1"/>
    <property type="molecule type" value="Genomic_DNA"/>
</dbReference>
<gene>
    <name evidence="1" type="ORF">FCL42_14810</name>
</gene>
<comment type="caution">
    <text evidence="1">The sequence shown here is derived from an EMBL/GenBank/DDBJ whole genome shotgun (WGS) entry which is preliminary data.</text>
</comment>
<evidence type="ECO:0000313" key="2">
    <source>
        <dbReference type="Proteomes" id="UP000305675"/>
    </source>
</evidence>
<accession>A0A4V5NVY1</accession>
<reference evidence="1 2" key="1">
    <citation type="submission" date="2019-04" db="EMBL/GenBank/DDBJ databases">
        <authorList>
            <person name="Hwang J.C."/>
        </authorList>
    </citation>
    <scope>NUCLEOTIDE SEQUENCE [LARGE SCALE GENOMIC DNA]</scope>
    <source>
        <strain evidence="1 2">IMCC35002</strain>
    </source>
</reference>
<proteinExistence type="predicted"/>
<keyword evidence="2" id="KW-1185">Reference proteome</keyword>
<name>A0A4V5NVY1_9GAMM</name>
<dbReference type="Proteomes" id="UP000305675">
    <property type="component" value="Unassembled WGS sequence"/>
</dbReference>
<organism evidence="1 2">
    <name type="scientific">Ferrimonas aestuarii</name>
    <dbReference type="NCBI Taxonomy" id="2569539"/>
    <lineage>
        <taxon>Bacteria</taxon>
        <taxon>Pseudomonadati</taxon>
        <taxon>Pseudomonadota</taxon>
        <taxon>Gammaproteobacteria</taxon>
        <taxon>Alteromonadales</taxon>
        <taxon>Ferrimonadaceae</taxon>
        <taxon>Ferrimonas</taxon>
    </lineage>
</organism>